<accession>A0AAV9JR40</accession>
<dbReference type="Proteomes" id="UP001324427">
    <property type="component" value="Unassembled WGS sequence"/>
</dbReference>
<feature type="transmembrane region" description="Helical" evidence="2">
    <location>
        <begin position="168"/>
        <end position="191"/>
    </location>
</feature>
<feature type="transmembrane region" description="Helical" evidence="2">
    <location>
        <begin position="297"/>
        <end position="318"/>
    </location>
</feature>
<evidence type="ECO:0000313" key="3">
    <source>
        <dbReference type="EMBL" id="KAK4547471.1"/>
    </source>
</evidence>
<dbReference type="EMBL" id="JAVFHQ010000011">
    <property type="protein sequence ID" value="KAK4547471.1"/>
    <property type="molecule type" value="Genomic_DNA"/>
</dbReference>
<proteinExistence type="predicted"/>
<feature type="transmembrane region" description="Helical" evidence="2">
    <location>
        <begin position="265"/>
        <end position="285"/>
    </location>
</feature>
<feature type="transmembrane region" description="Helical" evidence="2">
    <location>
        <begin position="203"/>
        <end position="223"/>
    </location>
</feature>
<gene>
    <name evidence="3" type="ORF">LTR36_001127</name>
</gene>
<feature type="compositionally biased region" description="Basic and acidic residues" evidence="1">
    <location>
        <begin position="34"/>
        <end position="43"/>
    </location>
</feature>
<evidence type="ECO:0000256" key="2">
    <source>
        <dbReference type="SAM" id="Phobius"/>
    </source>
</evidence>
<evidence type="ECO:0000256" key="1">
    <source>
        <dbReference type="SAM" id="MobiDB-lite"/>
    </source>
</evidence>
<evidence type="ECO:0008006" key="5">
    <source>
        <dbReference type="Google" id="ProtNLM"/>
    </source>
</evidence>
<reference evidence="3 4" key="1">
    <citation type="submission" date="2021-11" db="EMBL/GenBank/DDBJ databases">
        <title>Black yeast isolated from Biological Soil Crust.</title>
        <authorList>
            <person name="Kurbessoian T."/>
        </authorList>
    </citation>
    <scope>NUCLEOTIDE SEQUENCE [LARGE SCALE GENOMIC DNA]</scope>
    <source>
        <strain evidence="3 4">CCFEE 5522</strain>
    </source>
</reference>
<comment type="caution">
    <text evidence="3">The sequence shown here is derived from an EMBL/GenBank/DDBJ whole genome shotgun (WGS) entry which is preliminary data.</text>
</comment>
<feature type="transmembrane region" description="Helical" evidence="2">
    <location>
        <begin position="339"/>
        <end position="362"/>
    </location>
</feature>
<feature type="transmembrane region" description="Helical" evidence="2">
    <location>
        <begin position="517"/>
        <end position="540"/>
    </location>
</feature>
<protein>
    <recommendedName>
        <fullName evidence="5">Low temperature requirement A</fullName>
    </recommendedName>
</protein>
<dbReference type="AlphaFoldDB" id="A0AAV9JR40"/>
<dbReference type="InterPro" id="IPR010640">
    <property type="entry name" value="Low_temperature_requirement_A"/>
</dbReference>
<feature type="transmembrane region" description="Helical" evidence="2">
    <location>
        <begin position="96"/>
        <end position="116"/>
    </location>
</feature>
<name>A0AAV9JR40_9PEZI</name>
<keyword evidence="2" id="KW-1133">Transmembrane helix</keyword>
<keyword evidence="2" id="KW-0812">Transmembrane</keyword>
<keyword evidence="2" id="KW-0472">Membrane</keyword>
<keyword evidence="4" id="KW-1185">Reference proteome</keyword>
<dbReference type="Pfam" id="PF06772">
    <property type="entry name" value="LtrA"/>
    <property type="match status" value="1"/>
</dbReference>
<feature type="transmembrane region" description="Helical" evidence="2">
    <location>
        <begin position="552"/>
        <end position="573"/>
    </location>
</feature>
<dbReference type="PANTHER" id="PTHR42101:SF1">
    <property type="entry name" value="LOW TEMPERATURE REQUIREMENT A"/>
    <property type="match status" value="1"/>
</dbReference>
<feature type="transmembrane region" description="Helical" evidence="2">
    <location>
        <begin position="235"/>
        <end position="258"/>
    </location>
</feature>
<dbReference type="PANTHER" id="PTHR42101">
    <property type="entry name" value="CHROMOSOME 16, WHOLE GENOME SHOTGUN SEQUENCE"/>
    <property type="match status" value="1"/>
</dbReference>
<sequence length="581" mass="64930">MSHLEAGDHLPLFQTPLIPKQEFAYRSASSSDDEASKPGREEAALELQDNDQDLHDNPKFRRHTETTHAELFYDLFFVANLTVFTTVHEVNDRQTLAQYIGFFCILWLTWYQVGLYDVRFSMDSVFERIAKASQFGVMIGFAITGPKFDVGARADDNDGDGPSLSSFRALSLILMASRLVLVLQYLQSLWFTRHHTKTQLPMLLTAATYFVAAMIYLGLFFTFRPDGDAENHTYITWYVVAVLETVIATTVSSVWRVISFKGTHLVQRMSLLTLIILGEGVMALAEKCQVIVKSGVFQFTASIIGNIISAILILYFVYMLYFDWIQEEHFGTIRQQVWAFLHFPLHLFLVLAVEGAAQSLAWRAGVEESNVLLNQQNSWNFTTYDDNEAIIVNPIWENRTAADWLNAATTINDTATNILYQALANSENYEQTYKVSETLTDVWNATAIIADPSSALEVSVNAANWIYNTLIVVALELAGFEGPESTSEDTDDTTPIDFNSDATFEAVTREQVKTESVFALTFVYFFVSIGLVIMLCTVLAALSKKQKTAVHWIRLAASGFVGLALCLLAVIAVTSTASSSS</sequence>
<organism evidence="3 4">
    <name type="scientific">Oleoguttula mirabilis</name>
    <dbReference type="NCBI Taxonomy" id="1507867"/>
    <lineage>
        <taxon>Eukaryota</taxon>
        <taxon>Fungi</taxon>
        <taxon>Dikarya</taxon>
        <taxon>Ascomycota</taxon>
        <taxon>Pezizomycotina</taxon>
        <taxon>Dothideomycetes</taxon>
        <taxon>Dothideomycetidae</taxon>
        <taxon>Mycosphaerellales</taxon>
        <taxon>Teratosphaeriaceae</taxon>
        <taxon>Oleoguttula</taxon>
    </lineage>
</organism>
<feature type="region of interest" description="Disordered" evidence="1">
    <location>
        <begin position="28"/>
        <end position="57"/>
    </location>
</feature>
<evidence type="ECO:0000313" key="4">
    <source>
        <dbReference type="Proteomes" id="UP001324427"/>
    </source>
</evidence>